<dbReference type="Proteomes" id="UP000054422">
    <property type="component" value="Unassembled WGS sequence"/>
</dbReference>
<dbReference type="InterPro" id="IPR029044">
    <property type="entry name" value="Nucleotide-diphossugar_trans"/>
</dbReference>
<keyword evidence="2" id="KW-1185">Reference proteome</keyword>
<dbReference type="EMBL" id="JNCF01000012">
    <property type="protein sequence ID" value="KGP63661.1"/>
    <property type="molecule type" value="Genomic_DNA"/>
</dbReference>
<dbReference type="SUPFAM" id="SSF53448">
    <property type="entry name" value="Nucleotide-diphospho-sugar transferases"/>
    <property type="match status" value="1"/>
</dbReference>
<dbReference type="AlphaFoldDB" id="A0A0A2SV99"/>
<comment type="caution">
    <text evidence="1">The sequence shown here is derived from an EMBL/GenBank/DDBJ whole genome shotgun (WGS) entry which is preliminary data.</text>
</comment>
<reference evidence="1 2" key="1">
    <citation type="submission" date="2014-05" db="EMBL/GenBank/DDBJ databases">
        <authorList>
            <person name="Rizzardi K."/>
            <person name="Winiecka-Krusnell J."/>
            <person name="Ramliden M."/>
            <person name="Alm E."/>
            <person name="Andersson S."/>
            <person name="Byfors S."/>
        </authorList>
    </citation>
    <scope>NUCLEOTIDE SEQUENCE [LARGE SCALE GENOMIC DNA]</scope>
    <source>
        <strain evidence="1 2">LEGN</strain>
    </source>
</reference>
<dbReference type="CDD" id="cd02513">
    <property type="entry name" value="CMP-NeuAc_Synthase"/>
    <property type="match status" value="1"/>
</dbReference>
<dbReference type="Gene3D" id="3.90.550.10">
    <property type="entry name" value="Spore Coat Polysaccharide Biosynthesis Protein SpsA, Chain A"/>
    <property type="match status" value="1"/>
</dbReference>
<dbReference type="InterPro" id="IPR003329">
    <property type="entry name" value="Cytidylyl_trans"/>
</dbReference>
<accession>A0A0A2SV99</accession>
<sequence>MRVLAIIPARAGSKRLPGKNIKLLSGKPLIAHTIKAALQANCCDQIVVSTDSQEIADIAIQYGASVPWLRPECLADDSANVVDAVIDLLDKYKKINVYFDSVLLLQPTSPFRKPETISRAVLMHKEIGHSVVSINKVNFKPSWYRTLDDQGNLCLPNIFKTSEISEDSEPIFKLNGAIYIATAKQIMSNKSFYSDPTKALLMDSPSESIDVDTLMDWALVEKLIELKEEILL</sequence>
<evidence type="ECO:0000313" key="1">
    <source>
        <dbReference type="EMBL" id="KGP63661.1"/>
    </source>
</evidence>
<dbReference type="PANTHER" id="PTHR21485">
    <property type="entry name" value="HAD SUPERFAMILY MEMBERS CMAS AND KDSC"/>
    <property type="match status" value="1"/>
</dbReference>
<evidence type="ECO:0000313" key="2">
    <source>
        <dbReference type="Proteomes" id="UP000054422"/>
    </source>
</evidence>
<dbReference type="InterPro" id="IPR050793">
    <property type="entry name" value="CMP-NeuNAc_synthase"/>
</dbReference>
<name>A0A0A2SV99_9GAMM</name>
<proteinExistence type="predicted"/>
<dbReference type="RefSeq" id="WP_035888252.1">
    <property type="nucleotide sequence ID" value="NZ_JNCF01000012.1"/>
</dbReference>
<dbReference type="Pfam" id="PF02348">
    <property type="entry name" value="CTP_transf_3"/>
    <property type="match status" value="1"/>
</dbReference>
<dbReference type="PANTHER" id="PTHR21485:SF6">
    <property type="entry name" value="N-ACYLNEURAMINATE CYTIDYLYLTRANSFERASE-RELATED"/>
    <property type="match status" value="1"/>
</dbReference>
<gene>
    <name evidence="1" type="ORF">EP47_03305</name>
</gene>
<dbReference type="OrthoDB" id="9805604at2"/>
<dbReference type="GO" id="GO:0008781">
    <property type="term" value="F:N-acylneuraminate cytidylyltransferase activity"/>
    <property type="evidence" value="ECO:0007669"/>
    <property type="project" value="TreeGrafter"/>
</dbReference>
<organism evidence="1 2">
    <name type="scientific">Legionella norrlandica</name>
    <dbReference type="NCBI Taxonomy" id="1498499"/>
    <lineage>
        <taxon>Bacteria</taxon>
        <taxon>Pseudomonadati</taxon>
        <taxon>Pseudomonadota</taxon>
        <taxon>Gammaproteobacteria</taxon>
        <taxon>Legionellales</taxon>
        <taxon>Legionellaceae</taxon>
        <taxon>Legionella</taxon>
    </lineage>
</organism>
<dbReference type="STRING" id="1498499.EP47_03305"/>
<protein>
    <submittedName>
        <fullName evidence="1">CMP-N-acetylneuraminic acid synthetase</fullName>
    </submittedName>
</protein>